<evidence type="ECO:0000313" key="1">
    <source>
        <dbReference type="EMBL" id="MFC6888539.1"/>
    </source>
</evidence>
<name>A0ABD5UGH7_9EURY</name>
<protein>
    <submittedName>
        <fullName evidence="1">Uncharacterized protein</fullName>
    </submittedName>
</protein>
<sequence length="77" mass="9160">MTTDKQRVLAILTERDVELPDDGVTHEKIRNRGTRFRVAEDEFLAFRLERHPTMSLLPERVERVLPERHKIVTFCMI</sequence>
<dbReference type="EMBL" id="JBHSXI010000005">
    <property type="protein sequence ID" value="MFC6888539.1"/>
    <property type="molecule type" value="Genomic_DNA"/>
</dbReference>
<accession>A0ABD5UGH7</accession>
<dbReference type="AlphaFoldDB" id="A0ABD5UGH7"/>
<gene>
    <name evidence="1" type="ORF">ACFQEY_05760</name>
</gene>
<proteinExistence type="predicted"/>
<dbReference type="RefSeq" id="WP_379765684.1">
    <property type="nucleotide sequence ID" value="NZ_JBHSXI010000005.1"/>
</dbReference>
<dbReference type="Proteomes" id="UP001596333">
    <property type="component" value="Unassembled WGS sequence"/>
</dbReference>
<evidence type="ECO:0000313" key="2">
    <source>
        <dbReference type="Proteomes" id="UP001596333"/>
    </source>
</evidence>
<keyword evidence="2" id="KW-1185">Reference proteome</keyword>
<organism evidence="1 2">
    <name type="scientific">Halorubrum trueperi</name>
    <dbReference type="NCBI Taxonomy" id="2004704"/>
    <lineage>
        <taxon>Archaea</taxon>
        <taxon>Methanobacteriati</taxon>
        <taxon>Methanobacteriota</taxon>
        <taxon>Stenosarchaea group</taxon>
        <taxon>Halobacteria</taxon>
        <taxon>Halobacteriales</taxon>
        <taxon>Haloferacaceae</taxon>
        <taxon>Halorubrum</taxon>
    </lineage>
</organism>
<comment type="caution">
    <text evidence="1">The sequence shown here is derived from an EMBL/GenBank/DDBJ whole genome shotgun (WGS) entry which is preliminary data.</text>
</comment>
<reference evidence="1 2" key="1">
    <citation type="journal article" date="2019" name="Int. J. Syst. Evol. Microbiol.">
        <title>The Global Catalogue of Microorganisms (GCM) 10K type strain sequencing project: providing services to taxonomists for standard genome sequencing and annotation.</title>
        <authorList>
            <consortium name="The Broad Institute Genomics Platform"/>
            <consortium name="The Broad Institute Genome Sequencing Center for Infectious Disease"/>
            <person name="Wu L."/>
            <person name="Ma J."/>
        </authorList>
    </citation>
    <scope>NUCLEOTIDE SEQUENCE [LARGE SCALE GENOMIC DNA]</scope>
    <source>
        <strain evidence="1 2">Y73</strain>
    </source>
</reference>